<dbReference type="Pfam" id="PF00691">
    <property type="entry name" value="OmpA"/>
    <property type="match status" value="1"/>
</dbReference>
<name>A0A4Q0XWB0_9BACT</name>
<dbReference type="PROSITE" id="PS51123">
    <property type="entry name" value="OMPA_2"/>
    <property type="match status" value="1"/>
</dbReference>
<keyword evidence="3" id="KW-0812">Transmembrane</keyword>
<dbReference type="InterPro" id="IPR050330">
    <property type="entry name" value="Bact_OuterMem_StrucFunc"/>
</dbReference>
<evidence type="ECO:0000259" key="4">
    <source>
        <dbReference type="PROSITE" id="PS51123"/>
    </source>
</evidence>
<dbReference type="InterPro" id="IPR036737">
    <property type="entry name" value="OmpA-like_sf"/>
</dbReference>
<dbReference type="GO" id="GO:0016020">
    <property type="term" value="C:membrane"/>
    <property type="evidence" value="ECO:0007669"/>
    <property type="project" value="UniProtKB-UniRule"/>
</dbReference>
<gene>
    <name evidence="5" type="ORF">CRV06_14305</name>
</gene>
<dbReference type="RefSeq" id="WP_129082997.1">
    <property type="nucleotide sequence ID" value="NZ_CP041070.1"/>
</dbReference>
<proteinExistence type="predicted"/>
<keyword evidence="3" id="KW-1133">Transmembrane helix</keyword>
<dbReference type="Proteomes" id="UP000290191">
    <property type="component" value="Unassembled WGS sequence"/>
</dbReference>
<evidence type="ECO:0000256" key="2">
    <source>
        <dbReference type="SAM" id="Coils"/>
    </source>
</evidence>
<feature type="coiled-coil region" evidence="2">
    <location>
        <begin position="36"/>
        <end position="235"/>
    </location>
</feature>
<dbReference type="AlphaFoldDB" id="A0A4Q0XWB0"/>
<keyword evidence="1 3" id="KW-0472">Membrane</keyword>
<dbReference type="PANTHER" id="PTHR30329">
    <property type="entry name" value="STATOR ELEMENT OF FLAGELLAR MOTOR COMPLEX"/>
    <property type="match status" value="1"/>
</dbReference>
<dbReference type="SUPFAM" id="SSF103088">
    <property type="entry name" value="OmpA-like"/>
    <property type="match status" value="1"/>
</dbReference>
<dbReference type="PANTHER" id="PTHR30329:SF21">
    <property type="entry name" value="LIPOPROTEIN YIAD-RELATED"/>
    <property type="match status" value="1"/>
</dbReference>
<evidence type="ECO:0000256" key="1">
    <source>
        <dbReference type="PROSITE-ProRule" id="PRU00473"/>
    </source>
</evidence>
<dbReference type="STRING" id="877500.GCA_000935065_00264"/>
<comment type="caution">
    <text evidence="5">The sequence shown here is derived from an EMBL/GenBank/DDBJ whole genome shotgun (WGS) entry which is preliminary data.</text>
</comment>
<protein>
    <recommendedName>
        <fullName evidence="4">OmpA-like domain-containing protein</fullName>
    </recommendedName>
</protein>
<dbReference type="OrthoDB" id="9805566at2"/>
<keyword evidence="6" id="KW-1185">Reference proteome</keyword>
<sequence length="405" mass="46739">MQNKNNNTNFWISYADLMAGLLFVFILLIGAIIVKYTLLQSESAELETNLQKEKTALEKNRNELLLKEKRLKNIINELDESEEEVKNLQEEAILMNEKLKNSILENEQLKLTITEKEGLLEDKESLIKEFTLSKEEIEKKLEDLNKQKTELLGKLDSMSTLLANKEEEYEKLSNSSKKKLDSLVEQKLEKEKLIELLKSKNQDLDAEMKVMAIKLQNSEKEHTLLVNELETTKTKIKNLTGIKIKVITLLKEKLGKNINIDSKSGNLRLSSNILFDQGKSELKPSSKAFLKNAVYDYFQTILNNKEINRYIDTIVIEGHTNSTGGFLYNLDLSQKRAYSVMDFLLSLDFKNKEKLRQLVVASGRSYLDPVFDKNGKEDKEASRRIEIKLNIKNEEAIKEIRTILK</sequence>
<dbReference type="EMBL" id="PDKO01000018">
    <property type="protein sequence ID" value="RXJ61265.1"/>
    <property type="molecule type" value="Genomic_DNA"/>
</dbReference>
<feature type="domain" description="OmpA-like" evidence="4">
    <location>
        <begin position="262"/>
        <end position="393"/>
    </location>
</feature>
<dbReference type="Gene3D" id="3.30.1330.60">
    <property type="entry name" value="OmpA-like domain"/>
    <property type="match status" value="1"/>
</dbReference>
<dbReference type="CDD" id="cd07185">
    <property type="entry name" value="OmpA_C-like"/>
    <property type="match status" value="1"/>
</dbReference>
<keyword evidence="2" id="KW-0175">Coiled coil</keyword>
<evidence type="ECO:0000256" key="3">
    <source>
        <dbReference type="SAM" id="Phobius"/>
    </source>
</evidence>
<evidence type="ECO:0000313" key="6">
    <source>
        <dbReference type="Proteomes" id="UP000290191"/>
    </source>
</evidence>
<reference evidence="5 6" key="1">
    <citation type="submission" date="2017-10" db="EMBL/GenBank/DDBJ databases">
        <title>Genomics of the genus Arcobacter.</title>
        <authorList>
            <person name="Perez-Cataluna A."/>
            <person name="Figueras M.J."/>
        </authorList>
    </citation>
    <scope>NUCLEOTIDE SEQUENCE [LARGE SCALE GENOMIC DNA]</scope>
    <source>
        <strain evidence="5 6">DSM 24636</strain>
    </source>
</reference>
<dbReference type="InterPro" id="IPR006665">
    <property type="entry name" value="OmpA-like"/>
</dbReference>
<organism evidence="5 6">
    <name type="scientific">Halarcobacter anaerophilus</name>
    <dbReference type="NCBI Taxonomy" id="877500"/>
    <lineage>
        <taxon>Bacteria</taxon>
        <taxon>Pseudomonadati</taxon>
        <taxon>Campylobacterota</taxon>
        <taxon>Epsilonproteobacteria</taxon>
        <taxon>Campylobacterales</taxon>
        <taxon>Arcobacteraceae</taxon>
        <taxon>Halarcobacter</taxon>
    </lineage>
</organism>
<feature type="transmembrane region" description="Helical" evidence="3">
    <location>
        <begin position="12"/>
        <end position="34"/>
    </location>
</feature>
<evidence type="ECO:0000313" key="5">
    <source>
        <dbReference type="EMBL" id="RXJ61265.1"/>
    </source>
</evidence>
<accession>A0A4Q0XWB0</accession>